<dbReference type="InterPro" id="IPR001173">
    <property type="entry name" value="Glyco_trans_2-like"/>
</dbReference>
<dbReference type="RefSeq" id="WP_380128751.1">
    <property type="nucleotide sequence ID" value="NZ_JBHSIU010000130.1"/>
</dbReference>
<dbReference type="Gene3D" id="3.90.550.10">
    <property type="entry name" value="Spore Coat Polysaccharide Biosynthesis Protein SpsA, Chain A"/>
    <property type="match status" value="1"/>
</dbReference>
<dbReference type="CDD" id="cd00761">
    <property type="entry name" value="Glyco_tranf_GTA_type"/>
    <property type="match status" value="1"/>
</dbReference>
<protein>
    <submittedName>
        <fullName evidence="3">Glycosyltransferase family 2 protein</fullName>
    </submittedName>
</protein>
<organism evidence="3 4">
    <name type="scientific">Dactylosporangium cerinum</name>
    <dbReference type="NCBI Taxonomy" id="1434730"/>
    <lineage>
        <taxon>Bacteria</taxon>
        <taxon>Bacillati</taxon>
        <taxon>Actinomycetota</taxon>
        <taxon>Actinomycetes</taxon>
        <taxon>Micromonosporales</taxon>
        <taxon>Micromonosporaceae</taxon>
        <taxon>Dactylosporangium</taxon>
    </lineage>
</organism>
<gene>
    <name evidence="3" type="ORF">ACFPIJ_61095</name>
</gene>
<comment type="caution">
    <text evidence="3">The sequence shown here is derived from an EMBL/GenBank/DDBJ whole genome shotgun (WGS) entry which is preliminary data.</text>
</comment>
<dbReference type="Proteomes" id="UP001595912">
    <property type="component" value="Unassembled WGS sequence"/>
</dbReference>
<proteinExistence type="inferred from homology"/>
<dbReference type="PANTHER" id="PTHR48090:SF7">
    <property type="entry name" value="RFBJ PROTEIN"/>
    <property type="match status" value="1"/>
</dbReference>
<dbReference type="Pfam" id="PF00535">
    <property type="entry name" value="Glycos_transf_2"/>
    <property type="match status" value="1"/>
</dbReference>
<feature type="domain" description="Glycosyltransferase 2-like" evidence="2">
    <location>
        <begin position="3"/>
        <end position="136"/>
    </location>
</feature>
<keyword evidence="4" id="KW-1185">Reference proteome</keyword>
<evidence type="ECO:0000313" key="4">
    <source>
        <dbReference type="Proteomes" id="UP001595912"/>
    </source>
</evidence>
<sequence length="340" mass="37472">MLSIGVAARNEEATIAQTLRSIETAVAAVPGPVPAEIIVALNGCTDRTRDVVEHYAAGGGVTVQVIETAPGLIEAQRAIARLARSAEHLILVDADCVLDPGCLRELVRVMAEHPEAEAAWASMVPAGTGTGTGFWRVVYNFADYHPDVVHRGRHLCGRAFAIRRYDVAWRVPRRQPDVDPRVAAYLSLQRGPVSDDSYLSRAIVDRHGPGAIQHAVAARVYFHPIPRLRDFARAQRRKTYEARRLDLLFPEYRGVRGRHFRRRIDPAGYARLRPVQRLQCRLYVLLYALLGRLAAARLAAGLTLLRLGVPVRPCEVWPVVEGTKRPFTTVAAPPPPAPPG</sequence>
<accession>A0ABV9WHB1</accession>
<name>A0ABV9WHB1_9ACTN</name>
<reference evidence="4" key="1">
    <citation type="journal article" date="2019" name="Int. J. Syst. Evol. Microbiol.">
        <title>The Global Catalogue of Microorganisms (GCM) 10K type strain sequencing project: providing services to taxonomists for standard genome sequencing and annotation.</title>
        <authorList>
            <consortium name="The Broad Institute Genomics Platform"/>
            <consortium name="The Broad Institute Genome Sequencing Center for Infectious Disease"/>
            <person name="Wu L."/>
            <person name="Ma J."/>
        </authorList>
    </citation>
    <scope>NUCLEOTIDE SEQUENCE [LARGE SCALE GENOMIC DNA]</scope>
    <source>
        <strain evidence="4">CGMCC 4.7152</strain>
    </source>
</reference>
<dbReference type="InterPro" id="IPR029044">
    <property type="entry name" value="Nucleotide-diphossugar_trans"/>
</dbReference>
<evidence type="ECO:0000256" key="1">
    <source>
        <dbReference type="ARBA" id="ARBA00006739"/>
    </source>
</evidence>
<evidence type="ECO:0000313" key="3">
    <source>
        <dbReference type="EMBL" id="MFC5008100.1"/>
    </source>
</evidence>
<dbReference type="InterPro" id="IPR050256">
    <property type="entry name" value="Glycosyltransferase_2"/>
</dbReference>
<dbReference type="SUPFAM" id="SSF53448">
    <property type="entry name" value="Nucleotide-diphospho-sugar transferases"/>
    <property type="match status" value="1"/>
</dbReference>
<dbReference type="EMBL" id="JBHSIU010000130">
    <property type="protein sequence ID" value="MFC5008100.1"/>
    <property type="molecule type" value="Genomic_DNA"/>
</dbReference>
<comment type="similarity">
    <text evidence="1">Belongs to the glycosyltransferase 2 family.</text>
</comment>
<evidence type="ECO:0000259" key="2">
    <source>
        <dbReference type="Pfam" id="PF00535"/>
    </source>
</evidence>
<dbReference type="PANTHER" id="PTHR48090">
    <property type="entry name" value="UNDECAPRENYL-PHOSPHATE 4-DEOXY-4-FORMAMIDO-L-ARABINOSE TRANSFERASE-RELATED"/>
    <property type="match status" value="1"/>
</dbReference>